<name>A0ABU5C901_9BACI</name>
<dbReference type="SUPFAM" id="SSF47406">
    <property type="entry name" value="SinR repressor dimerisation domain-like"/>
    <property type="match status" value="1"/>
</dbReference>
<protein>
    <submittedName>
        <fullName evidence="2">Anti-repressor SinI family protein</fullName>
    </submittedName>
</protein>
<evidence type="ECO:0000313" key="2">
    <source>
        <dbReference type="EMBL" id="MDY0395515.1"/>
    </source>
</evidence>
<evidence type="ECO:0000313" key="3">
    <source>
        <dbReference type="Proteomes" id="UP001281447"/>
    </source>
</evidence>
<sequence length="43" mass="4779">MMAGLQTGVIMQGLDEEWVMLILAAKELGLTKGNVRDFLNEEL</sequence>
<dbReference type="InterPro" id="IPR036281">
    <property type="entry name" value="SinR/SinI_dimer_dom_sf"/>
</dbReference>
<proteinExistence type="predicted"/>
<organism evidence="2 3">
    <name type="scientific">Tigheibacillus halophilus</name>
    <dbReference type="NCBI Taxonomy" id="361280"/>
    <lineage>
        <taxon>Bacteria</taxon>
        <taxon>Bacillati</taxon>
        <taxon>Bacillota</taxon>
        <taxon>Bacilli</taxon>
        <taxon>Bacillales</taxon>
        <taxon>Bacillaceae</taxon>
        <taxon>Tigheibacillus</taxon>
    </lineage>
</organism>
<dbReference type="RefSeq" id="WP_390357716.1">
    <property type="nucleotide sequence ID" value="NZ_JBHUIZ010000016.1"/>
</dbReference>
<comment type="caution">
    <text evidence="2">The sequence shown here is derived from an EMBL/GenBank/DDBJ whole genome shotgun (WGS) entry which is preliminary data.</text>
</comment>
<gene>
    <name evidence="2" type="ORF">RWE15_15115</name>
</gene>
<keyword evidence="3" id="KW-1185">Reference proteome</keyword>
<dbReference type="Proteomes" id="UP001281447">
    <property type="component" value="Unassembled WGS sequence"/>
</dbReference>
<accession>A0ABU5C901</accession>
<dbReference type="Pfam" id="PF08671">
    <property type="entry name" value="SinI"/>
    <property type="match status" value="1"/>
</dbReference>
<feature type="domain" description="Sin" evidence="1">
    <location>
        <begin position="5"/>
        <end position="43"/>
    </location>
</feature>
<dbReference type="EMBL" id="JAWDIP010000003">
    <property type="protein sequence ID" value="MDY0395515.1"/>
    <property type="molecule type" value="Genomic_DNA"/>
</dbReference>
<evidence type="ECO:0000259" key="1">
    <source>
        <dbReference type="PROSITE" id="PS51500"/>
    </source>
</evidence>
<dbReference type="PROSITE" id="PS51500">
    <property type="entry name" value="SIN"/>
    <property type="match status" value="1"/>
</dbReference>
<reference evidence="2 3" key="1">
    <citation type="submission" date="2023-10" db="EMBL/GenBank/DDBJ databases">
        <title>Virgibacillus halophilus 5B73C genome.</title>
        <authorList>
            <person name="Miliotis G."/>
            <person name="Sengupta P."/>
            <person name="Hameed A."/>
            <person name="Chuvochina M."/>
            <person name="Mcdonagh F."/>
            <person name="Simpson A.C."/>
            <person name="Singh N.K."/>
            <person name="Rekha P.D."/>
            <person name="Raman K."/>
            <person name="Hugenholtz P."/>
            <person name="Venkateswaran K."/>
        </authorList>
    </citation>
    <scope>NUCLEOTIDE SEQUENCE [LARGE SCALE GENOMIC DNA]</scope>
    <source>
        <strain evidence="2 3">5B73C</strain>
    </source>
</reference>
<dbReference type="InterPro" id="IPR010981">
    <property type="entry name" value="SinR/SinI_dimer_dom"/>
</dbReference>